<evidence type="ECO:0000256" key="3">
    <source>
        <dbReference type="ARBA" id="ARBA00005708"/>
    </source>
</evidence>
<feature type="domain" description="Dihydroneopterin aldolase/epimerase" evidence="10">
    <location>
        <begin position="21"/>
        <end position="134"/>
    </location>
</feature>
<dbReference type="GO" id="GO:0004150">
    <property type="term" value="F:dihydroneopterin aldolase activity"/>
    <property type="evidence" value="ECO:0007669"/>
    <property type="project" value="UniProtKB-UniRule"/>
</dbReference>
<dbReference type="NCBIfam" id="TIGR00525">
    <property type="entry name" value="folB"/>
    <property type="match status" value="1"/>
</dbReference>
<evidence type="ECO:0000256" key="9">
    <source>
        <dbReference type="SAM" id="MobiDB-lite"/>
    </source>
</evidence>
<dbReference type="GO" id="GO:0005737">
    <property type="term" value="C:cytoplasm"/>
    <property type="evidence" value="ECO:0007669"/>
    <property type="project" value="TreeGrafter"/>
</dbReference>
<accession>A0A9Q0F3Q2</accession>
<dbReference type="CDD" id="cd00534">
    <property type="entry name" value="DHNA_DHNTPE"/>
    <property type="match status" value="1"/>
</dbReference>
<comment type="subunit">
    <text evidence="7">Homooctamer. Forms a hollow cylinder assembled from two ring-shaped tetramers.</text>
</comment>
<protein>
    <recommendedName>
        <fullName evidence="8">7,8-dihydroneopterin aldolase</fullName>
        <ecNumber evidence="8">4.1.2.25</ecNumber>
    </recommendedName>
</protein>
<dbReference type="NCBIfam" id="TIGR00526">
    <property type="entry name" value="folB_dom"/>
    <property type="match status" value="1"/>
</dbReference>
<dbReference type="EC" id="4.1.2.25" evidence="8"/>
<comment type="caution">
    <text evidence="11">The sequence shown here is derived from an EMBL/GenBank/DDBJ whole genome shotgun (WGS) entry which is preliminary data.</text>
</comment>
<dbReference type="InterPro" id="IPR043133">
    <property type="entry name" value="GTP-CH-I_C/QueF"/>
</dbReference>
<evidence type="ECO:0000256" key="1">
    <source>
        <dbReference type="ARBA" id="ARBA00001353"/>
    </source>
</evidence>
<dbReference type="SMART" id="SM00905">
    <property type="entry name" value="FolB"/>
    <property type="match status" value="1"/>
</dbReference>
<dbReference type="OrthoDB" id="1863886at2759"/>
<evidence type="ECO:0000256" key="7">
    <source>
        <dbReference type="ARBA" id="ARBA00063311"/>
    </source>
</evidence>
<feature type="region of interest" description="Disordered" evidence="9">
    <location>
        <begin position="207"/>
        <end position="233"/>
    </location>
</feature>
<dbReference type="InterPro" id="IPR006157">
    <property type="entry name" value="FolB_dom"/>
</dbReference>
<sequence>MLSPGALMEGGGGIMGGGDKLILRGLKFHGFHGVLPEERILGQKFLIDVDAWMDLRIAGKSDCLSDTISYTDIYGIVKEIVEGPPHNLLESVAHLIASTTLTKFPRVSAVWVKVGKPHVAVQGQLDYLGVEILRRRGVEALVSESLSSSQIVASSLTSHGSNLSTCHCIAYGACCFDGRRENLSLRFASIGSKLIFERSSESIPASSCHANRAVSPPPEEERKSPSLIGQRGRFPSLPAAVNVVVVRRAAHQSQGATPSDPVRSKPNPPAPVKIFAHCSWTRLRWSQSRCRSESASCLALLTRVTACLSVPAACHEALYRVAGGAT</sequence>
<comment type="function">
    <text evidence="6">Catalyzes the conversion of 7,8-dihydroneopterin into 6-hydroxymethyl-7,8-dihydropterin, a biosynthetic precursor of the vitamin tetrahydrofolate. Can use L-threo-dihydroneopterin and D-erythro-dihydroneopterin as substrates for the formation of 6-hydroxymethyldihydropterin, but it can also catalyze the epimerization of carbon 2' of dihydroneopterin and dihydromonapterin.</text>
</comment>
<dbReference type="SUPFAM" id="SSF55620">
    <property type="entry name" value="Tetrahydrobiopterin biosynthesis enzymes-like"/>
    <property type="match status" value="1"/>
</dbReference>
<keyword evidence="12" id="KW-1185">Reference proteome</keyword>
<dbReference type="PANTHER" id="PTHR42844:SF1">
    <property type="entry name" value="DIHYDRONEOPTERIN ALDOLASE 1-RELATED"/>
    <property type="match status" value="1"/>
</dbReference>
<dbReference type="PANTHER" id="PTHR42844">
    <property type="entry name" value="DIHYDRONEOPTERIN ALDOLASE 1-RELATED"/>
    <property type="match status" value="1"/>
</dbReference>
<dbReference type="Proteomes" id="UP001141552">
    <property type="component" value="Unassembled WGS sequence"/>
</dbReference>
<evidence type="ECO:0000256" key="6">
    <source>
        <dbReference type="ARBA" id="ARBA00055579"/>
    </source>
</evidence>
<dbReference type="InterPro" id="IPR006156">
    <property type="entry name" value="Dihydroneopterin_aldolase"/>
</dbReference>
<reference evidence="11" key="1">
    <citation type="submission" date="2022-02" db="EMBL/GenBank/DDBJ databases">
        <authorList>
            <person name="Henning P.M."/>
            <person name="McCubbin A.G."/>
            <person name="Shore J.S."/>
        </authorList>
    </citation>
    <scope>NUCLEOTIDE SEQUENCE</scope>
    <source>
        <strain evidence="11">F60SS</strain>
        <tissue evidence="11">Leaves</tissue>
    </source>
</reference>
<dbReference type="Gene3D" id="3.30.1130.10">
    <property type="match status" value="1"/>
</dbReference>
<evidence type="ECO:0000256" key="4">
    <source>
        <dbReference type="ARBA" id="ARBA00022909"/>
    </source>
</evidence>
<organism evidence="11 12">
    <name type="scientific">Turnera subulata</name>
    <dbReference type="NCBI Taxonomy" id="218843"/>
    <lineage>
        <taxon>Eukaryota</taxon>
        <taxon>Viridiplantae</taxon>
        <taxon>Streptophyta</taxon>
        <taxon>Embryophyta</taxon>
        <taxon>Tracheophyta</taxon>
        <taxon>Spermatophyta</taxon>
        <taxon>Magnoliopsida</taxon>
        <taxon>eudicotyledons</taxon>
        <taxon>Gunneridae</taxon>
        <taxon>Pentapetalae</taxon>
        <taxon>rosids</taxon>
        <taxon>fabids</taxon>
        <taxon>Malpighiales</taxon>
        <taxon>Passifloraceae</taxon>
        <taxon>Turnera</taxon>
    </lineage>
</organism>
<evidence type="ECO:0000256" key="8">
    <source>
        <dbReference type="RuleBase" id="RU362079"/>
    </source>
</evidence>
<dbReference type="FunFam" id="3.30.1130.10:FF:000003">
    <property type="entry name" value="7,8-dihydroneopterin aldolase"/>
    <property type="match status" value="1"/>
</dbReference>
<gene>
    <name evidence="11" type="ORF">Tsubulata_001493</name>
</gene>
<keyword evidence="4 8" id="KW-0289">Folate biosynthesis</keyword>
<dbReference type="Pfam" id="PF02152">
    <property type="entry name" value="FolB"/>
    <property type="match status" value="1"/>
</dbReference>
<comment type="pathway">
    <text evidence="2 8">Cofactor biosynthesis; tetrahydrofolate biosynthesis; 2-amino-4-hydroxy-6-hydroxymethyl-7,8-dihydropteridine diphosphate from 7,8-dihydroneopterin triphosphate: step 3/4.</text>
</comment>
<evidence type="ECO:0000256" key="5">
    <source>
        <dbReference type="ARBA" id="ARBA00023239"/>
    </source>
</evidence>
<comment type="function">
    <text evidence="8">Catalyzes the conversion of 7,8-dihydroneopterin to 6-hydroxymethyl-7,8-dihydropterin.</text>
</comment>
<proteinExistence type="inferred from homology"/>
<dbReference type="EMBL" id="JAKUCV010007482">
    <property type="protein sequence ID" value="KAJ4823327.1"/>
    <property type="molecule type" value="Genomic_DNA"/>
</dbReference>
<evidence type="ECO:0000313" key="11">
    <source>
        <dbReference type="EMBL" id="KAJ4823327.1"/>
    </source>
</evidence>
<comment type="catalytic activity">
    <reaction evidence="1 8">
        <text>7,8-dihydroneopterin = 6-hydroxymethyl-7,8-dihydropterin + glycolaldehyde</text>
        <dbReference type="Rhea" id="RHEA:10540"/>
        <dbReference type="ChEBI" id="CHEBI:17001"/>
        <dbReference type="ChEBI" id="CHEBI:17071"/>
        <dbReference type="ChEBI" id="CHEBI:44841"/>
        <dbReference type="EC" id="4.1.2.25"/>
    </reaction>
</comment>
<dbReference type="GO" id="GO:0046656">
    <property type="term" value="P:folic acid biosynthetic process"/>
    <property type="evidence" value="ECO:0007669"/>
    <property type="project" value="UniProtKB-UniRule"/>
</dbReference>
<evidence type="ECO:0000313" key="12">
    <source>
        <dbReference type="Proteomes" id="UP001141552"/>
    </source>
</evidence>
<comment type="similarity">
    <text evidence="3 8">Belongs to the DHNA family.</text>
</comment>
<dbReference type="GO" id="GO:0046654">
    <property type="term" value="P:tetrahydrofolate biosynthetic process"/>
    <property type="evidence" value="ECO:0007669"/>
    <property type="project" value="UniProtKB-UniRule"/>
</dbReference>
<evidence type="ECO:0000259" key="10">
    <source>
        <dbReference type="SMART" id="SM00905"/>
    </source>
</evidence>
<keyword evidence="5 8" id="KW-0456">Lyase</keyword>
<reference evidence="11" key="2">
    <citation type="journal article" date="2023" name="Plants (Basel)">
        <title>Annotation of the Turnera subulata (Passifloraceae) Draft Genome Reveals the S-Locus Evolved after the Divergence of Turneroideae from Passifloroideae in a Stepwise Manner.</title>
        <authorList>
            <person name="Henning P.M."/>
            <person name="Roalson E.H."/>
            <person name="Mir W."/>
            <person name="McCubbin A.G."/>
            <person name="Shore J.S."/>
        </authorList>
    </citation>
    <scope>NUCLEOTIDE SEQUENCE</scope>
    <source>
        <strain evidence="11">F60SS</strain>
    </source>
</reference>
<evidence type="ECO:0000256" key="2">
    <source>
        <dbReference type="ARBA" id="ARBA00005013"/>
    </source>
</evidence>
<name>A0A9Q0F3Q2_9ROSI</name>
<dbReference type="AlphaFoldDB" id="A0A9Q0F3Q2"/>